<evidence type="ECO:0000313" key="1">
    <source>
        <dbReference type="EMBL" id="JAD56675.1"/>
    </source>
</evidence>
<protein>
    <submittedName>
        <fullName evidence="1">Uncharacterized protein</fullName>
    </submittedName>
</protein>
<dbReference type="EMBL" id="GBRH01241220">
    <property type="protein sequence ID" value="JAD56675.1"/>
    <property type="molecule type" value="Transcribed_RNA"/>
</dbReference>
<dbReference type="AlphaFoldDB" id="A0A0A9PVZ8"/>
<reference evidence="1" key="2">
    <citation type="journal article" date="2015" name="Data Brief">
        <title>Shoot transcriptome of the giant reed, Arundo donax.</title>
        <authorList>
            <person name="Barrero R.A."/>
            <person name="Guerrero F.D."/>
            <person name="Moolhuijzen P."/>
            <person name="Goolsby J.A."/>
            <person name="Tidwell J."/>
            <person name="Bellgard S.E."/>
            <person name="Bellgard M.I."/>
        </authorList>
    </citation>
    <scope>NUCLEOTIDE SEQUENCE</scope>
    <source>
        <tissue evidence="1">Shoot tissue taken approximately 20 cm above the soil surface</tissue>
    </source>
</reference>
<reference evidence="1" key="1">
    <citation type="submission" date="2014-09" db="EMBL/GenBank/DDBJ databases">
        <authorList>
            <person name="Magalhaes I.L.F."/>
            <person name="Oliveira U."/>
            <person name="Santos F.R."/>
            <person name="Vidigal T.H.D.A."/>
            <person name="Brescovit A.D."/>
            <person name="Santos A.J."/>
        </authorList>
    </citation>
    <scope>NUCLEOTIDE SEQUENCE</scope>
    <source>
        <tissue evidence="1">Shoot tissue taken approximately 20 cm above the soil surface</tissue>
    </source>
</reference>
<accession>A0A0A9PVZ8</accession>
<name>A0A0A9PVZ8_ARUDO</name>
<sequence>MAAAAGSGRHDQPYRSTRSIHELHVPATQVLRAATTCSLFLLSPR</sequence>
<organism evidence="1">
    <name type="scientific">Arundo donax</name>
    <name type="common">Giant reed</name>
    <name type="synonym">Donax arundinaceus</name>
    <dbReference type="NCBI Taxonomy" id="35708"/>
    <lineage>
        <taxon>Eukaryota</taxon>
        <taxon>Viridiplantae</taxon>
        <taxon>Streptophyta</taxon>
        <taxon>Embryophyta</taxon>
        <taxon>Tracheophyta</taxon>
        <taxon>Spermatophyta</taxon>
        <taxon>Magnoliopsida</taxon>
        <taxon>Liliopsida</taxon>
        <taxon>Poales</taxon>
        <taxon>Poaceae</taxon>
        <taxon>PACMAD clade</taxon>
        <taxon>Arundinoideae</taxon>
        <taxon>Arundineae</taxon>
        <taxon>Arundo</taxon>
    </lineage>
</organism>
<proteinExistence type="predicted"/>